<dbReference type="GO" id="GO:0031145">
    <property type="term" value="P:anaphase-promoting complex-dependent catabolic process"/>
    <property type="evidence" value="ECO:0007669"/>
    <property type="project" value="TreeGrafter"/>
</dbReference>
<evidence type="ECO:0000313" key="5">
    <source>
        <dbReference type="EMBL" id="CAF1608003.1"/>
    </source>
</evidence>
<evidence type="ECO:0000256" key="2">
    <source>
        <dbReference type="ARBA" id="ARBA00038210"/>
    </source>
</evidence>
<dbReference type="InterPro" id="IPR011990">
    <property type="entry name" value="TPR-like_helical_dom_sf"/>
</dbReference>
<protein>
    <recommendedName>
        <fullName evidence="3">Cell division cycle protein 27 homolog</fullName>
    </recommendedName>
</protein>
<name>A0A816BE66_ADIRI</name>
<keyword evidence="1 4" id="KW-0802">TPR repeat</keyword>
<dbReference type="AlphaFoldDB" id="A0A816BE66"/>
<dbReference type="PANTHER" id="PTHR12558">
    <property type="entry name" value="CELL DIVISION CYCLE 16,23,27"/>
    <property type="match status" value="1"/>
</dbReference>
<sequence>MTPESDYAYTLLGNEYSLIDELERAMACFRKAIQLNPRSYKAWNGVAMVYLKQEKFQSAEFHFTKAKSIFRTNPDLICHLAVAQHKCGRSESALTLLNDALIIDSKNALCKFHKAGLLLHLERYQEALTELEELRR</sequence>
<dbReference type="SMART" id="SM00028">
    <property type="entry name" value="TPR"/>
    <property type="match status" value="3"/>
</dbReference>
<dbReference type="InterPro" id="IPR019734">
    <property type="entry name" value="TPR_rpt"/>
</dbReference>
<evidence type="ECO:0000256" key="1">
    <source>
        <dbReference type="ARBA" id="ARBA00022803"/>
    </source>
</evidence>
<comment type="similarity">
    <text evidence="2">Belongs to the APC3/CDC27 family.</text>
</comment>
<feature type="non-terminal residue" evidence="5">
    <location>
        <position position="1"/>
    </location>
</feature>
<dbReference type="GO" id="GO:0016567">
    <property type="term" value="P:protein ubiquitination"/>
    <property type="evidence" value="ECO:0007669"/>
    <property type="project" value="TreeGrafter"/>
</dbReference>
<dbReference type="PROSITE" id="PS50005">
    <property type="entry name" value="TPR"/>
    <property type="match status" value="1"/>
</dbReference>
<dbReference type="Proteomes" id="UP000663828">
    <property type="component" value="Unassembled WGS sequence"/>
</dbReference>
<dbReference type="GO" id="GO:0005680">
    <property type="term" value="C:anaphase-promoting complex"/>
    <property type="evidence" value="ECO:0007669"/>
    <property type="project" value="TreeGrafter"/>
</dbReference>
<evidence type="ECO:0000256" key="3">
    <source>
        <dbReference type="ARBA" id="ARBA00039307"/>
    </source>
</evidence>
<evidence type="ECO:0000313" key="6">
    <source>
        <dbReference type="Proteomes" id="UP000663828"/>
    </source>
</evidence>
<keyword evidence="6" id="KW-1185">Reference proteome</keyword>
<dbReference type="Pfam" id="PF12895">
    <property type="entry name" value="ANAPC3"/>
    <property type="match status" value="1"/>
</dbReference>
<dbReference type="SUPFAM" id="SSF48452">
    <property type="entry name" value="TPR-like"/>
    <property type="match status" value="1"/>
</dbReference>
<evidence type="ECO:0000256" key="4">
    <source>
        <dbReference type="PROSITE-ProRule" id="PRU00339"/>
    </source>
</evidence>
<accession>A0A816BE66</accession>
<dbReference type="GO" id="GO:0051301">
    <property type="term" value="P:cell division"/>
    <property type="evidence" value="ECO:0007669"/>
    <property type="project" value="TreeGrafter"/>
</dbReference>
<dbReference type="GO" id="GO:0007091">
    <property type="term" value="P:metaphase/anaphase transition of mitotic cell cycle"/>
    <property type="evidence" value="ECO:0007669"/>
    <property type="project" value="TreeGrafter"/>
</dbReference>
<comment type="caution">
    <text evidence="5">The sequence shown here is derived from an EMBL/GenBank/DDBJ whole genome shotgun (WGS) entry which is preliminary data.</text>
</comment>
<dbReference type="EMBL" id="CAJNOR010006975">
    <property type="protein sequence ID" value="CAF1608003.1"/>
    <property type="molecule type" value="Genomic_DNA"/>
</dbReference>
<proteinExistence type="inferred from homology"/>
<reference evidence="5" key="1">
    <citation type="submission" date="2021-02" db="EMBL/GenBank/DDBJ databases">
        <authorList>
            <person name="Nowell W R."/>
        </authorList>
    </citation>
    <scope>NUCLEOTIDE SEQUENCE</scope>
</reference>
<dbReference type="PANTHER" id="PTHR12558:SF13">
    <property type="entry name" value="CELL DIVISION CYCLE PROTEIN 27 HOMOLOG"/>
    <property type="match status" value="1"/>
</dbReference>
<organism evidence="5 6">
    <name type="scientific">Adineta ricciae</name>
    <name type="common">Rotifer</name>
    <dbReference type="NCBI Taxonomy" id="249248"/>
    <lineage>
        <taxon>Eukaryota</taxon>
        <taxon>Metazoa</taxon>
        <taxon>Spiralia</taxon>
        <taxon>Gnathifera</taxon>
        <taxon>Rotifera</taxon>
        <taxon>Eurotatoria</taxon>
        <taxon>Bdelloidea</taxon>
        <taxon>Adinetida</taxon>
        <taxon>Adinetidae</taxon>
        <taxon>Adineta</taxon>
    </lineage>
</organism>
<dbReference type="Gene3D" id="1.25.40.10">
    <property type="entry name" value="Tetratricopeptide repeat domain"/>
    <property type="match status" value="2"/>
</dbReference>
<dbReference type="GO" id="GO:0005737">
    <property type="term" value="C:cytoplasm"/>
    <property type="evidence" value="ECO:0007669"/>
    <property type="project" value="TreeGrafter"/>
</dbReference>
<dbReference type="Pfam" id="PF00515">
    <property type="entry name" value="TPR_1"/>
    <property type="match status" value="1"/>
</dbReference>
<feature type="repeat" description="TPR" evidence="4">
    <location>
        <begin position="6"/>
        <end position="39"/>
    </location>
</feature>
<gene>
    <name evidence="5" type="ORF">XAT740_LOCUS48527</name>
</gene>